<keyword evidence="2" id="KW-1185">Reference proteome</keyword>
<proteinExistence type="predicted"/>
<reference evidence="1 2" key="1">
    <citation type="submission" date="2009-01" db="EMBL/GenBank/DDBJ databases">
        <authorList>
            <person name="Fulton L."/>
            <person name="Clifton S."/>
            <person name="Fulton B."/>
            <person name="Xu J."/>
            <person name="Minx P."/>
            <person name="Pepin K.H."/>
            <person name="Johnson M."/>
            <person name="Bhonagiri V."/>
            <person name="Nash W.E."/>
            <person name="Mardis E.R."/>
            <person name="Wilson R.K."/>
        </authorList>
    </citation>
    <scope>NUCLEOTIDE SEQUENCE [LARGE SCALE GENOMIC DNA]</scope>
    <source>
        <strain evidence="1 2">DSM 5476</strain>
    </source>
</reference>
<comment type="caution">
    <text evidence="1">The sequence shown here is derived from an EMBL/GenBank/DDBJ whole genome shotgun (WGS) entry which is preliminary data.</text>
</comment>
<name>C0EE20_9FIRM</name>
<evidence type="ECO:0000313" key="2">
    <source>
        <dbReference type="Proteomes" id="UP000003340"/>
    </source>
</evidence>
<sequence>MYTLLSSIVSHKRTKRNSILRKNFTDMHTGVQVVFPSGCGVENRMEE</sequence>
<dbReference type="HOGENOM" id="CLU_3166501_0_0_9"/>
<accession>C0EE20</accession>
<protein>
    <submittedName>
        <fullName evidence="1">Uncharacterized protein</fullName>
    </submittedName>
</protein>
<dbReference type="STRING" id="537013.CLOSTMETH_02099"/>
<dbReference type="EMBL" id="ACEC01000066">
    <property type="protein sequence ID" value="EEG30368.1"/>
    <property type="molecule type" value="Genomic_DNA"/>
</dbReference>
<gene>
    <name evidence="1" type="ORF">CLOSTMETH_02099</name>
</gene>
<evidence type="ECO:0000313" key="1">
    <source>
        <dbReference type="EMBL" id="EEG30368.1"/>
    </source>
</evidence>
<reference evidence="1 2" key="2">
    <citation type="submission" date="2009-02" db="EMBL/GenBank/DDBJ databases">
        <title>Draft genome sequence of Clostridium methylpentosum (DSM 5476).</title>
        <authorList>
            <person name="Sudarsanam P."/>
            <person name="Ley R."/>
            <person name="Guruge J."/>
            <person name="Turnbaugh P.J."/>
            <person name="Mahowald M."/>
            <person name="Liep D."/>
            <person name="Gordon J."/>
        </authorList>
    </citation>
    <scope>NUCLEOTIDE SEQUENCE [LARGE SCALE GENOMIC DNA]</scope>
    <source>
        <strain evidence="1 2">DSM 5476</strain>
    </source>
</reference>
<organism evidence="1 2">
    <name type="scientific">[Clostridium] methylpentosum DSM 5476</name>
    <dbReference type="NCBI Taxonomy" id="537013"/>
    <lineage>
        <taxon>Bacteria</taxon>
        <taxon>Bacillati</taxon>
        <taxon>Bacillota</taxon>
        <taxon>Clostridia</taxon>
        <taxon>Eubacteriales</taxon>
        <taxon>Oscillospiraceae</taxon>
        <taxon>Oscillospiraceae incertae sedis</taxon>
    </lineage>
</organism>
<dbReference type="Proteomes" id="UP000003340">
    <property type="component" value="Unassembled WGS sequence"/>
</dbReference>
<dbReference type="AlphaFoldDB" id="C0EE20"/>